<reference evidence="1 2" key="1">
    <citation type="submission" date="2015-08" db="EMBL/GenBank/DDBJ databases">
        <title>Next Generation Sequencing and Analysis of the Genome of Puccinia sorghi L Schw, the Causal Agent of Maize Common Rust.</title>
        <authorList>
            <person name="Rochi L."/>
            <person name="Burguener G."/>
            <person name="Darino M."/>
            <person name="Turjanski A."/>
            <person name="Kreff E."/>
            <person name="Dieguez M.J."/>
            <person name="Sacco F."/>
        </authorList>
    </citation>
    <scope>NUCLEOTIDE SEQUENCE [LARGE SCALE GENOMIC DNA]</scope>
    <source>
        <strain evidence="1 2">RO10H11247</strain>
    </source>
</reference>
<proteinExistence type="predicted"/>
<comment type="caution">
    <text evidence="1">The sequence shown here is derived from an EMBL/GenBank/DDBJ whole genome shotgun (WGS) entry which is preliminary data.</text>
</comment>
<dbReference type="EMBL" id="LAVV01013938">
    <property type="protein sequence ID" value="KNZ45195.1"/>
    <property type="molecule type" value="Genomic_DNA"/>
</dbReference>
<dbReference type="AlphaFoldDB" id="A0A0L6UBK0"/>
<dbReference type="Proteomes" id="UP000037035">
    <property type="component" value="Unassembled WGS sequence"/>
</dbReference>
<sequence>MSMREKGHKLSDMFRASLCGVLDTLKEGEEEWPPDDSTSDSEREDSNYVLDDIIDGGTEVTILALLSVRSNGYLTPQSSIEKRLPLLHFRMSRASFFKLCDANSSNHPSQLPVVDQMMVALKRFGKMVRTSQRKTLLSALQSSIRADLVAAVLINTLKEGEEEWPPDDRTSDSEGEDENYVLDDIIDGTTEVKILALLYKAPIIGAYLLRCLEEKRFKQHFRMGRAKLCNAVTDNPMMVALKRFGCDSNGVAVGQLATFFRIGEGTVELHTDWCMVAILDLKPQLLTWPTPDTHKEIQKGFDKVGFEGCV</sequence>
<dbReference type="VEuPathDB" id="FungiDB:VP01_83g13"/>
<dbReference type="OrthoDB" id="2408877at2759"/>
<organism evidence="1 2">
    <name type="scientific">Puccinia sorghi</name>
    <dbReference type="NCBI Taxonomy" id="27349"/>
    <lineage>
        <taxon>Eukaryota</taxon>
        <taxon>Fungi</taxon>
        <taxon>Dikarya</taxon>
        <taxon>Basidiomycota</taxon>
        <taxon>Pucciniomycotina</taxon>
        <taxon>Pucciniomycetes</taxon>
        <taxon>Pucciniales</taxon>
        <taxon>Pucciniaceae</taxon>
        <taxon>Puccinia</taxon>
    </lineage>
</organism>
<evidence type="ECO:0000313" key="2">
    <source>
        <dbReference type="Proteomes" id="UP000037035"/>
    </source>
</evidence>
<name>A0A0L6UBK0_9BASI</name>
<evidence type="ECO:0000313" key="1">
    <source>
        <dbReference type="EMBL" id="KNZ45195.1"/>
    </source>
</evidence>
<keyword evidence="2" id="KW-1185">Reference proteome</keyword>
<protein>
    <submittedName>
        <fullName evidence="1">Uncharacterized protein</fullName>
    </submittedName>
</protein>
<accession>A0A0L6UBK0</accession>
<gene>
    <name evidence="1" type="ORF">VP01_83g13</name>
</gene>